<organism evidence="4 5">
    <name type="scientific">Macleaya cordata</name>
    <name type="common">Five-seeded plume-poppy</name>
    <name type="synonym">Bocconia cordata</name>
    <dbReference type="NCBI Taxonomy" id="56857"/>
    <lineage>
        <taxon>Eukaryota</taxon>
        <taxon>Viridiplantae</taxon>
        <taxon>Streptophyta</taxon>
        <taxon>Embryophyta</taxon>
        <taxon>Tracheophyta</taxon>
        <taxon>Spermatophyta</taxon>
        <taxon>Magnoliopsida</taxon>
        <taxon>Ranunculales</taxon>
        <taxon>Papaveraceae</taxon>
        <taxon>Papaveroideae</taxon>
        <taxon>Macleaya</taxon>
    </lineage>
</organism>
<dbReference type="EMBL" id="MVGT01002292">
    <property type="protein sequence ID" value="OVA08752.1"/>
    <property type="molecule type" value="Genomic_DNA"/>
</dbReference>
<evidence type="ECO:0000256" key="1">
    <source>
        <dbReference type="ARBA" id="ARBA00022801"/>
    </source>
</evidence>
<protein>
    <submittedName>
        <fullName evidence="4">Phosphatidic acid phosphatase type 2/haloperoxidase</fullName>
    </submittedName>
</protein>
<dbReference type="SUPFAM" id="SSF48317">
    <property type="entry name" value="Acid phosphatase/Vanadium-dependent haloperoxidase"/>
    <property type="match status" value="1"/>
</dbReference>
<sequence length="314" mass="34843">MFATSISYRPYFRFSPSVTPRSKFLKPISFHYFRTSEEPFVFNTGCGSVLRTTLDEKNRVLGTKTMTEMIRTSASRSSDGDELLEITENEAILSNGSLEFGREIVMSGGGLEWTLNRLSKWLVAALFGIVVIWRHDAGTMWAATGAVLNAWLSITLKRILNQERPISTLRSDPGMPSSHAQSIFFAVIFAILSLVKSVGFNEVTVTIGVLALALSSYLSWLRVSQQLHTISQVVVGAILGTVCSILWFQSWHVFVLKAFVSFLWVRIVVVLGAATFCLSFLLQSTVVAINVSREYTDADESYFMSPGSTSNLPH</sequence>
<accession>A0A200QE88</accession>
<dbReference type="GO" id="GO:0008610">
    <property type="term" value="P:lipid biosynthetic process"/>
    <property type="evidence" value="ECO:0007669"/>
    <property type="project" value="TreeGrafter"/>
</dbReference>
<dbReference type="PANTHER" id="PTHR11247">
    <property type="entry name" value="PALMITOYL-PROTEIN THIOESTERASE/DOLICHYLDIPHOSPHATASE 1"/>
    <property type="match status" value="1"/>
</dbReference>
<dbReference type="GO" id="GO:0006487">
    <property type="term" value="P:protein N-linked glycosylation"/>
    <property type="evidence" value="ECO:0007669"/>
    <property type="project" value="TreeGrafter"/>
</dbReference>
<evidence type="ECO:0000256" key="2">
    <source>
        <dbReference type="SAM" id="Phobius"/>
    </source>
</evidence>
<dbReference type="OMA" id="FLWVKIS"/>
<evidence type="ECO:0000313" key="5">
    <source>
        <dbReference type="Proteomes" id="UP000195402"/>
    </source>
</evidence>
<name>A0A200QE88_MACCD</name>
<dbReference type="FunCoup" id="A0A200QE88">
    <property type="interactions" value="417"/>
</dbReference>
<dbReference type="Pfam" id="PF01569">
    <property type="entry name" value="PAP2"/>
    <property type="match status" value="1"/>
</dbReference>
<evidence type="ECO:0000259" key="3">
    <source>
        <dbReference type="SMART" id="SM00014"/>
    </source>
</evidence>
<feature type="transmembrane region" description="Helical" evidence="2">
    <location>
        <begin position="263"/>
        <end position="282"/>
    </location>
</feature>
<feature type="domain" description="Phosphatidic acid phosphatase type 2/haloperoxidase" evidence="3">
    <location>
        <begin position="139"/>
        <end position="248"/>
    </location>
</feature>
<keyword evidence="2" id="KW-0472">Membrane</keyword>
<evidence type="ECO:0000313" key="4">
    <source>
        <dbReference type="EMBL" id="OVA08752.1"/>
    </source>
</evidence>
<proteinExistence type="predicted"/>
<feature type="transmembrane region" description="Helical" evidence="2">
    <location>
        <begin position="233"/>
        <end position="251"/>
    </location>
</feature>
<gene>
    <name evidence="4" type="ORF">BVC80_551g58</name>
</gene>
<dbReference type="PANTHER" id="PTHR11247:SF40">
    <property type="entry name" value="LIPID PHOSPHATE PHOSPHATASE EPSILON 1, CHLOROPLASTIC"/>
    <property type="match status" value="1"/>
</dbReference>
<dbReference type="GO" id="GO:0047874">
    <property type="term" value="F:dolichyldiphosphatase activity"/>
    <property type="evidence" value="ECO:0007669"/>
    <property type="project" value="TreeGrafter"/>
</dbReference>
<dbReference type="Proteomes" id="UP000195402">
    <property type="component" value="Unassembled WGS sequence"/>
</dbReference>
<dbReference type="SMART" id="SM00014">
    <property type="entry name" value="acidPPc"/>
    <property type="match status" value="1"/>
</dbReference>
<feature type="transmembrane region" description="Helical" evidence="2">
    <location>
        <begin position="203"/>
        <end position="221"/>
    </location>
</feature>
<comment type="caution">
    <text evidence="4">The sequence shown here is derived from an EMBL/GenBank/DDBJ whole genome shotgun (WGS) entry which is preliminary data.</text>
</comment>
<keyword evidence="2" id="KW-0812">Transmembrane</keyword>
<dbReference type="GO" id="GO:0005789">
    <property type="term" value="C:endoplasmic reticulum membrane"/>
    <property type="evidence" value="ECO:0007669"/>
    <property type="project" value="TreeGrafter"/>
</dbReference>
<keyword evidence="2" id="KW-1133">Transmembrane helix</keyword>
<dbReference type="Gene3D" id="1.20.144.10">
    <property type="entry name" value="Phosphatidic acid phosphatase type 2/haloperoxidase"/>
    <property type="match status" value="1"/>
</dbReference>
<dbReference type="InterPro" id="IPR000326">
    <property type="entry name" value="PAP2/HPO"/>
</dbReference>
<keyword evidence="4" id="KW-0575">Peroxidase</keyword>
<dbReference type="AlphaFoldDB" id="A0A200QE88"/>
<dbReference type="OrthoDB" id="302705at2759"/>
<keyword evidence="4" id="KW-0560">Oxidoreductase</keyword>
<dbReference type="InParanoid" id="A0A200QE88"/>
<dbReference type="STRING" id="56857.A0A200QE88"/>
<dbReference type="GO" id="GO:0004601">
    <property type="term" value="F:peroxidase activity"/>
    <property type="evidence" value="ECO:0007669"/>
    <property type="project" value="UniProtKB-KW"/>
</dbReference>
<reference evidence="4 5" key="1">
    <citation type="journal article" date="2017" name="Mol. Plant">
        <title>The Genome of Medicinal Plant Macleaya cordata Provides New Insights into Benzylisoquinoline Alkaloids Metabolism.</title>
        <authorList>
            <person name="Liu X."/>
            <person name="Liu Y."/>
            <person name="Huang P."/>
            <person name="Ma Y."/>
            <person name="Qing Z."/>
            <person name="Tang Q."/>
            <person name="Cao H."/>
            <person name="Cheng P."/>
            <person name="Zheng Y."/>
            <person name="Yuan Z."/>
            <person name="Zhou Y."/>
            <person name="Liu J."/>
            <person name="Tang Z."/>
            <person name="Zhuo Y."/>
            <person name="Zhang Y."/>
            <person name="Yu L."/>
            <person name="Huang J."/>
            <person name="Yang P."/>
            <person name="Peng Q."/>
            <person name="Zhang J."/>
            <person name="Jiang W."/>
            <person name="Zhang Z."/>
            <person name="Lin K."/>
            <person name="Ro D.K."/>
            <person name="Chen X."/>
            <person name="Xiong X."/>
            <person name="Shang Y."/>
            <person name="Huang S."/>
            <person name="Zeng J."/>
        </authorList>
    </citation>
    <scope>NUCLEOTIDE SEQUENCE [LARGE SCALE GENOMIC DNA]</scope>
    <source>
        <strain evidence="5">cv. BLH2017</strain>
        <tissue evidence="4">Root</tissue>
    </source>
</reference>
<keyword evidence="5" id="KW-1185">Reference proteome</keyword>
<keyword evidence="1" id="KW-0378">Hydrolase</keyword>
<dbReference type="InterPro" id="IPR036938">
    <property type="entry name" value="PAP2/HPO_sf"/>
</dbReference>